<gene>
    <name evidence="4" type="ORF">F5X68DRAFT_227974</name>
</gene>
<reference evidence="4" key="1">
    <citation type="journal article" date="2021" name="Nat. Commun.">
        <title>Genetic determinants of endophytism in the Arabidopsis root mycobiome.</title>
        <authorList>
            <person name="Mesny F."/>
            <person name="Miyauchi S."/>
            <person name="Thiergart T."/>
            <person name="Pickel B."/>
            <person name="Atanasova L."/>
            <person name="Karlsson M."/>
            <person name="Huettel B."/>
            <person name="Barry K.W."/>
            <person name="Haridas S."/>
            <person name="Chen C."/>
            <person name="Bauer D."/>
            <person name="Andreopoulos W."/>
            <person name="Pangilinan J."/>
            <person name="LaButti K."/>
            <person name="Riley R."/>
            <person name="Lipzen A."/>
            <person name="Clum A."/>
            <person name="Drula E."/>
            <person name="Henrissat B."/>
            <person name="Kohler A."/>
            <person name="Grigoriev I.V."/>
            <person name="Martin F.M."/>
            <person name="Hacquard S."/>
        </authorList>
    </citation>
    <scope>NUCLEOTIDE SEQUENCE</scope>
    <source>
        <strain evidence="4">MPI-SDFR-AT-0117</strain>
    </source>
</reference>
<feature type="region of interest" description="Disordered" evidence="2">
    <location>
        <begin position="47"/>
        <end position="97"/>
    </location>
</feature>
<dbReference type="EMBL" id="JAGSXJ010000003">
    <property type="protein sequence ID" value="KAH6693565.1"/>
    <property type="molecule type" value="Genomic_DNA"/>
</dbReference>
<dbReference type="SMART" id="SM00355">
    <property type="entry name" value="ZnF_C2H2"/>
    <property type="match status" value="3"/>
</dbReference>
<accession>A0A9P9AFF1</accession>
<keyword evidence="5" id="KW-1185">Reference proteome</keyword>
<dbReference type="InterPro" id="IPR013087">
    <property type="entry name" value="Znf_C2H2_type"/>
</dbReference>
<keyword evidence="1" id="KW-0479">Metal-binding</keyword>
<organism evidence="4 5">
    <name type="scientific">Plectosphaerella plurivora</name>
    <dbReference type="NCBI Taxonomy" id="936078"/>
    <lineage>
        <taxon>Eukaryota</taxon>
        <taxon>Fungi</taxon>
        <taxon>Dikarya</taxon>
        <taxon>Ascomycota</taxon>
        <taxon>Pezizomycotina</taxon>
        <taxon>Sordariomycetes</taxon>
        <taxon>Hypocreomycetidae</taxon>
        <taxon>Glomerellales</taxon>
        <taxon>Plectosphaerellaceae</taxon>
        <taxon>Plectosphaerella</taxon>
    </lineage>
</organism>
<evidence type="ECO:0000256" key="2">
    <source>
        <dbReference type="SAM" id="MobiDB-lite"/>
    </source>
</evidence>
<dbReference type="Proteomes" id="UP000770015">
    <property type="component" value="Unassembled WGS sequence"/>
</dbReference>
<dbReference type="AlphaFoldDB" id="A0A9P9AFF1"/>
<comment type="caution">
    <text evidence="4">The sequence shown here is derived from an EMBL/GenBank/DDBJ whole genome shotgun (WGS) entry which is preliminary data.</text>
</comment>
<feature type="domain" description="C2H2-type" evidence="3">
    <location>
        <begin position="102"/>
        <end position="130"/>
    </location>
</feature>
<protein>
    <recommendedName>
        <fullName evidence="3">C2H2-type domain-containing protein</fullName>
    </recommendedName>
</protein>
<keyword evidence="1" id="KW-0863">Zinc-finger</keyword>
<keyword evidence="1" id="KW-0862">Zinc</keyword>
<evidence type="ECO:0000313" key="4">
    <source>
        <dbReference type="EMBL" id="KAH6693565.1"/>
    </source>
</evidence>
<feature type="compositionally biased region" description="Low complexity" evidence="2">
    <location>
        <begin position="61"/>
        <end position="79"/>
    </location>
</feature>
<evidence type="ECO:0000313" key="5">
    <source>
        <dbReference type="Proteomes" id="UP000770015"/>
    </source>
</evidence>
<dbReference type="PROSITE" id="PS50157">
    <property type="entry name" value="ZINC_FINGER_C2H2_2"/>
    <property type="match status" value="1"/>
</dbReference>
<dbReference type="PROSITE" id="PS00028">
    <property type="entry name" value="ZINC_FINGER_C2H2_1"/>
    <property type="match status" value="1"/>
</dbReference>
<dbReference type="OrthoDB" id="10056939at2759"/>
<feature type="region of interest" description="Disordered" evidence="2">
    <location>
        <begin position="280"/>
        <end position="314"/>
    </location>
</feature>
<evidence type="ECO:0000256" key="1">
    <source>
        <dbReference type="PROSITE-ProRule" id="PRU00042"/>
    </source>
</evidence>
<proteinExistence type="predicted"/>
<evidence type="ECO:0000259" key="3">
    <source>
        <dbReference type="PROSITE" id="PS50157"/>
    </source>
</evidence>
<sequence>MASMFPDSSIWPLPLGLDEHNLDTPPPVPINPGYMFEGLTLDDHAGQAQPAYPYTHTDTRSYTSLSDSSVASAESIASAPRRRRRRTRQTPFRPPATEKRRYQCTFCTDSYKTRHDWKRHERTFHLSLDRWQCLRFGPVTVDASTGAMSCVFCGTRDPSPEHLETHAYAACASRPGEDRVFFRKDHLLQHLRLVHNGCRFNERMTAWVVAVDDVRSRCGFCDARMDSWAAREKHLADHFRSGKDMRDWTGDRGFDPDVEASVRDDMPAYMIAHQRETMDPFSASRADHRVQDDADDGNDITPETSVAAENPSAHSPRHAERVLLAYISAEIKQGRVPTDEQIRTKLGIVIYGPEYDEWEHTWADDPQWLEQLRKKAGLISLPLSQGKNAFVGLDALAVGDEGEARD</sequence>
<dbReference type="GO" id="GO:0008270">
    <property type="term" value="F:zinc ion binding"/>
    <property type="evidence" value="ECO:0007669"/>
    <property type="project" value="UniProtKB-KW"/>
</dbReference>
<name>A0A9P9AFF1_9PEZI</name>